<keyword evidence="13" id="KW-0472">Membrane</keyword>
<dbReference type="InterPro" id="IPR035963">
    <property type="entry name" value="FERM_2"/>
</dbReference>
<dbReference type="SUPFAM" id="SSF50729">
    <property type="entry name" value="PH domain-like"/>
    <property type="match status" value="3"/>
</dbReference>
<sequence>MVEPDPETFSSGAGQRLGAPETLGISTLDPGHRPPAMPPGRHVTVRVRMLDDTEKLFDISQKASGKVLFDLVCSHLNLIEGDYFGLEFQNHQKMMVWLDHIKPIIKQLHRPKRTTLRFSVKFFPPDHAQLLEDLTRYLFALQIKQDLYCGRLTCNGTSAALMVSHIIQSEIGDFDESHCRSHLLNNNYIPDQMPLIDKIMEFHSNHIGQSPAESDFQLLEVARKLEMYGIQLHPAKDREGTKLSLAVAHTGVLVFQTHTRINAFNWSKIRKLSFKRKRFLIKLRPDLNSSCQDTLEFLMASRNCCKVFWKICVEYHAFFRLFEEPKPKPKPVLFTRGSYFRFSGRTQKQVIDYVRESEFKKIPFERKHSRVRYNSQVQHNSRLSPLPSPCHHEVPSESGVPEDRLSPSPRRHWKESVLVTADNPAASHISGMSPAHQRKGQEDRKGSVSKTEESRGSTRQTSPEHLSQGPAYCPAKGSSSAISDVDSELNMGRDQVSRTNHSYVEEGILCRGSGSQQEHFLGKLQYRESPSSSRASVNIHHKPYLSLTQSHPKFDLSPGYSTVGEIGGHNREKQSSSPLPGQHTIGSRSTITNPAHKPTHQTPSLSQTDQNGYTSPLFNDARCSPHPSQSPRLHNLQKVHHTSCTDRHQGASPQGPESCQVMSRAERMAALERRMRANGLSAPGRSWAGKKRLGQVGVKHMGAVQMSEGSTTSGSESSDAEGEDRDNCSSPLMYSSTMEASSPIPRNKFSFGSLQLDEEAEEEDECLPFSDEEGVVPHSPQLSGHPNVMVNGQKSLELCSHSLDGRQPSPLTSPLLNDACSIRTDDEDEVRRKRFPTDRAYFIAKELLTTERTYLKDLEVVTVSFQSAVGQDEATPDSLKNTILSTFEPLHNFHTGFLREVEQRLALWEGRSNAHIKGDYQRIGDVMLKNLQALKPLTTNMPKQSEILLELEKACKASHRVENLCRDFELQKVCYIPLNVFVLRPLHRLIHYKQILERLCKHYPATHVDFRDCRAALADVSEVVDQLQRSLIKMENLQKLLELKKDMLSVDNLVVPGREFIRLGCLSKLSGKGLQQRMFFLFNDVILYTSRGMTPTNQFKVHGQLPLRGLTIRESEDEWGVPNAFTLIGQGQSVVVAASSLTEMEKWMQDIKMAIEMAKTSNGPTSDVLTCTLTDNKCPEDYPAEAESEDDMMASHTSLEKPTPHRGNTMVHVCWHRNTSVSMVDFSIAVENQLSGNLLRKFKNSNGWQKLWVVFTNFSLFFYKSHQDDYPLASLPLLGYSVTVPSENENIHKDYVFKLHFKSHVYYFRSESEYTFERWMEVIRSATVPSSQPRLLNSKDPHPY</sequence>
<dbReference type="SMART" id="SM01195">
    <property type="entry name" value="FA"/>
    <property type="match status" value="1"/>
</dbReference>
<keyword evidence="11" id="KW-0677">Repeat</keyword>
<evidence type="ECO:0000256" key="7">
    <source>
        <dbReference type="ARBA" id="ARBA00022475"/>
    </source>
</evidence>
<evidence type="ECO:0000256" key="14">
    <source>
        <dbReference type="ARBA" id="ARBA00023273"/>
    </source>
</evidence>
<dbReference type="SUPFAM" id="SSF54236">
    <property type="entry name" value="Ubiquitin-like"/>
    <property type="match status" value="1"/>
</dbReference>
<dbReference type="GO" id="GO:0005085">
    <property type="term" value="F:guanyl-nucleotide exchange factor activity"/>
    <property type="evidence" value="ECO:0007669"/>
    <property type="project" value="UniProtKB-KW"/>
</dbReference>
<evidence type="ECO:0000256" key="15">
    <source>
        <dbReference type="ARBA" id="ARBA00034102"/>
    </source>
</evidence>
<feature type="region of interest" description="Disordered" evidence="19">
    <location>
        <begin position="370"/>
        <end position="411"/>
    </location>
</feature>
<dbReference type="InterPro" id="IPR018979">
    <property type="entry name" value="FERM_N"/>
</dbReference>
<evidence type="ECO:0000256" key="19">
    <source>
        <dbReference type="SAM" id="MobiDB-lite"/>
    </source>
</evidence>
<dbReference type="SUPFAM" id="SSF48065">
    <property type="entry name" value="DBL homology domain (DH-domain)"/>
    <property type="match status" value="1"/>
</dbReference>
<protein>
    <recommendedName>
        <fullName evidence="16">FERM, ARHGEF and pleckstrin domain-containing protein 1</fullName>
    </recommendedName>
    <alternativeName>
        <fullName evidence="17">FERM, RhoGEF and pleckstrin domain-containing protein 1</fullName>
    </alternativeName>
</protein>
<keyword evidence="10" id="KW-0344">Guanine-nucleotide releasing factor</keyword>
<dbReference type="GO" id="GO:0043197">
    <property type="term" value="C:dendritic spine"/>
    <property type="evidence" value="ECO:0007669"/>
    <property type="project" value="UniProtKB-SubCell"/>
</dbReference>
<feature type="domain" description="PH" evidence="20">
    <location>
        <begin position="1059"/>
        <end position="1156"/>
    </location>
</feature>
<dbReference type="InterPro" id="IPR019749">
    <property type="entry name" value="Band_41_domain"/>
</dbReference>
<dbReference type="CDD" id="cd17189">
    <property type="entry name" value="FERM_F1_FARP1"/>
    <property type="match status" value="1"/>
</dbReference>
<dbReference type="Gene3D" id="1.20.80.10">
    <property type="match status" value="1"/>
</dbReference>
<evidence type="ECO:0000256" key="1">
    <source>
        <dbReference type="ARBA" id="ARBA00004279"/>
    </source>
</evidence>
<feature type="domain" description="DH" evidence="21">
    <location>
        <begin position="839"/>
        <end position="1030"/>
    </location>
</feature>
<evidence type="ECO:0000256" key="11">
    <source>
        <dbReference type="ARBA" id="ARBA00022737"/>
    </source>
</evidence>
<dbReference type="FunFam" id="3.10.20.90:FF:000040">
    <property type="entry name" value="FERM, RhoGEF and pleckstrin domain-containing protein"/>
    <property type="match status" value="1"/>
</dbReference>
<keyword evidence="7" id="KW-1003">Cell membrane</keyword>
<evidence type="ECO:0000256" key="18">
    <source>
        <dbReference type="SAM" id="Coils"/>
    </source>
</evidence>
<dbReference type="SMART" id="SM01196">
    <property type="entry name" value="FERM_C"/>
    <property type="match status" value="1"/>
</dbReference>
<dbReference type="PRINTS" id="PR00935">
    <property type="entry name" value="BAND41"/>
</dbReference>
<dbReference type="Pfam" id="PF00169">
    <property type="entry name" value="PH"/>
    <property type="match status" value="2"/>
</dbReference>
<evidence type="ECO:0000313" key="23">
    <source>
        <dbReference type="EMBL" id="KAK5613824.1"/>
    </source>
</evidence>
<evidence type="ECO:0000256" key="9">
    <source>
        <dbReference type="ARBA" id="ARBA00022599"/>
    </source>
</evidence>
<dbReference type="InterPro" id="IPR014352">
    <property type="entry name" value="FERM/acyl-CoA-bd_prot_sf"/>
</dbReference>
<dbReference type="Pfam" id="PF09380">
    <property type="entry name" value="FERM_C"/>
    <property type="match status" value="1"/>
</dbReference>
<keyword evidence="6" id="KW-0217">Developmental protein</keyword>
<dbReference type="SUPFAM" id="SSF47031">
    <property type="entry name" value="Second domain of FERM"/>
    <property type="match status" value="1"/>
</dbReference>
<dbReference type="InterPro" id="IPR001849">
    <property type="entry name" value="PH_domain"/>
</dbReference>
<dbReference type="Pfam" id="PF08736">
    <property type="entry name" value="FA"/>
    <property type="match status" value="1"/>
</dbReference>
<evidence type="ECO:0000256" key="12">
    <source>
        <dbReference type="ARBA" id="ARBA00023018"/>
    </source>
</evidence>
<evidence type="ECO:0000259" key="22">
    <source>
        <dbReference type="PROSITE" id="PS50057"/>
    </source>
</evidence>
<dbReference type="PROSITE" id="PS50010">
    <property type="entry name" value="DH_2"/>
    <property type="match status" value="1"/>
</dbReference>
<dbReference type="FunFam" id="1.20.80.10:FF:000005">
    <property type="entry name" value="FERM, RhoGEF and pleckstrin domain-containing protein 1"/>
    <property type="match status" value="1"/>
</dbReference>
<dbReference type="Pfam" id="PF09379">
    <property type="entry name" value="FERM_N"/>
    <property type="match status" value="1"/>
</dbReference>
<keyword evidence="12" id="KW-0770">Synapse</keyword>
<feature type="region of interest" description="Disordered" evidence="19">
    <location>
        <begin position="556"/>
        <end position="662"/>
    </location>
</feature>
<comment type="caution">
    <text evidence="23">The sequence shown here is derived from an EMBL/GenBank/DDBJ whole genome shotgun (WGS) entry which is preliminary data.</text>
</comment>
<dbReference type="GO" id="GO:0005886">
    <property type="term" value="C:plasma membrane"/>
    <property type="evidence" value="ECO:0007669"/>
    <property type="project" value="UniProtKB-SubCell"/>
</dbReference>
<feature type="domain" description="PH" evidence="20">
    <location>
        <begin position="1231"/>
        <end position="1328"/>
    </location>
</feature>
<feature type="compositionally biased region" description="Polar residues" evidence="19">
    <location>
        <begin position="651"/>
        <end position="661"/>
    </location>
</feature>
<dbReference type="GO" id="GO:0005829">
    <property type="term" value="C:cytosol"/>
    <property type="evidence" value="ECO:0007669"/>
    <property type="project" value="UniProtKB-SubCell"/>
</dbReference>
<dbReference type="CDD" id="cd13193">
    <property type="entry name" value="FERM_C_FARP1-like"/>
    <property type="match status" value="1"/>
</dbReference>
<dbReference type="FunFam" id="2.30.29.30:FF:000002">
    <property type="entry name" value="Band 4.1-like protein 5 isoform 1"/>
    <property type="match status" value="1"/>
</dbReference>
<reference evidence="23 24" key="1">
    <citation type="submission" date="2021-06" db="EMBL/GenBank/DDBJ databases">
        <authorList>
            <person name="Palmer J.M."/>
        </authorList>
    </citation>
    <scope>NUCLEOTIDE SEQUENCE [LARGE SCALE GENOMIC DNA]</scope>
    <source>
        <strain evidence="23 24">MEX-2019</strain>
        <tissue evidence="23">Muscle</tissue>
    </source>
</reference>
<dbReference type="FunFam" id="2.30.29.30:FF:000046">
    <property type="entry name" value="FERM, RhoGEF and pleckstrin domain-containing protein 1"/>
    <property type="match status" value="1"/>
</dbReference>
<feature type="compositionally biased region" description="Basic and acidic residues" evidence="19">
    <location>
        <begin position="439"/>
        <end position="456"/>
    </location>
</feature>
<evidence type="ECO:0000256" key="16">
    <source>
        <dbReference type="ARBA" id="ARBA00040395"/>
    </source>
</evidence>
<dbReference type="Gene3D" id="1.20.900.10">
    <property type="entry name" value="Dbl homology (DH) domain"/>
    <property type="match status" value="1"/>
</dbReference>
<keyword evidence="18" id="KW-0175">Coiled coil</keyword>
<dbReference type="InterPro" id="IPR014847">
    <property type="entry name" value="FA"/>
</dbReference>
<evidence type="ECO:0000256" key="10">
    <source>
        <dbReference type="ARBA" id="ARBA00022658"/>
    </source>
</evidence>
<evidence type="ECO:0000256" key="4">
    <source>
        <dbReference type="ARBA" id="ARBA00004514"/>
    </source>
</evidence>
<dbReference type="Proteomes" id="UP001311232">
    <property type="component" value="Unassembled WGS sequence"/>
</dbReference>
<dbReference type="PROSITE" id="PS50003">
    <property type="entry name" value="PH_DOMAIN"/>
    <property type="match status" value="2"/>
</dbReference>
<feature type="coiled-coil region" evidence="18">
    <location>
        <begin position="1017"/>
        <end position="1044"/>
    </location>
</feature>
<dbReference type="GO" id="GO:0008092">
    <property type="term" value="F:cytoskeletal protein binding"/>
    <property type="evidence" value="ECO:0007669"/>
    <property type="project" value="InterPro"/>
</dbReference>
<accession>A0AAV9RYD1</accession>
<evidence type="ECO:0000313" key="24">
    <source>
        <dbReference type="Proteomes" id="UP001311232"/>
    </source>
</evidence>
<dbReference type="InterPro" id="IPR000798">
    <property type="entry name" value="Ez/rad/moesin-like"/>
</dbReference>
<proteinExistence type="predicted"/>
<dbReference type="InterPro" id="IPR000299">
    <property type="entry name" value="FERM_domain"/>
</dbReference>
<keyword evidence="9" id="KW-0771">Synaptosome</keyword>
<evidence type="ECO:0000256" key="17">
    <source>
        <dbReference type="ARBA" id="ARBA00042170"/>
    </source>
</evidence>
<feature type="compositionally biased region" description="Polar residues" evidence="19">
    <location>
        <begin position="728"/>
        <end position="740"/>
    </location>
</feature>
<dbReference type="InterPro" id="IPR000219">
    <property type="entry name" value="DH_dom"/>
</dbReference>
<evidence type="ECO:0000256" key="6">
    <source>
        <dbReference type="ARBA" id="ARBA00022473"/>
    </source>
</evidence>
<keyword evidence="8" id="KW-0963">Cytoplasm</keyword>
<feature type="compositionally biased region" description="Low complexity" evidence="19">
    <location>
        <begin position="707"/>
        <end position="717"/>
    </location>
</feature>
<feature type="compositionally biased region" description="Polar residues" evidence="19">
    <location>
        <begin position="372"/>
        <end position="383"/>
    </location>
</feature>
<dbReference type="CDD" id="cd13235">
    <property type="entry name" value="PH2_FARP1-like"/>
    <property type="match status" value="1"/>
</dbReference>
<gene>
    <name evidence="23" type="ORF">CRENBAI_015704</name>
</gene>
<keyword evidence="24" id="KW-1185">Reference proteome</keyword>
<dbReference type="SMART" id="SM00233">
    <property type="entry name" value="PH"/>
    <property type="match status" value="2"/>
</dbReference>
<dbReference type="InterPro" id="IPR035899">
    <property type="entry name" value="DBL_dom_sf"/>
</dbReference>
<dbReference type="CDD" id="cd00160">
    <property type="entry name" value="RhoGEF"/>
    <property type="match status" value="1"/>
</dbReference>
<keyword evidence="14" id="KW-0966">Cell projection</keyword>
<evidence type="ECO:0000256" key="2">
    <source>
        <dbReference type="ARBA" id="ARBA00004413"/>
    </source>
</evidence>
<feature type="compositionally biased region" description="Polar residues" evidence="19">
    <location>
        <begin position="575"/>
        <end position="593"/>
    </location>
</feature>
<dbReference type="Pfam" id="PF00621">
    <property type="entry name" value="RhoGEF"/>
    <property type="match status" value="1"/>
</dbReference>
<dbReference type="InterPro" id="IPR019747">
    <property type="entry name" value="FERM_CS"/>
</dbReference>
<evidence type="ECO:0000259" key="20">
    <source>
        <dbReference type="PROSITE" id="PS50003"/>
    </source>
</evidence>
<dbReference type="FunFam" id="1.20.900.10:FF:000021">
    <property type="entry name" value="FERM, RhoGEF and pleckstrin domain-containing protein 1"/>
    <property type="match status" value="1"/>
</dbReference>
<dbReference type="CDD" id="cd01220">
    <property type="entry name" value="PH1_FARP1-like"/>
    <property type="match status" value="1"/>
</dbReference>
<dbReference type="EMBL" id="JAHHUM010001187">
    <property type="protein sequence ID" value="KAK5613824.1"/>
    <property type="molecule type" value="Genomic_DNA"/>
</dbReference>
<dbReference type="PANTHER" id="PTHR45858">
    <property type="entry name" value="FERM DOMAIN CONTAINING PROTEIN"/>
    <property type="match status" value="1"/>
</dbReference>
<dbReference type="Gene3D" id="2.30.29.30">
    <property type="entry name" value="Pleckstrin-homology domain (PH domain)/Phosphotyrosine-binding domain (PTB)"/>
    <property type="match status" value="3"/>
</dbReference>
<evidence type="ECO:0000256" key="3">
    <source>
        <dbReference type="ARBA" id="ARBA00004486"/>
    </source>
</evidence>
<dbReference type="PANTHER" id="PTHR45858:SF2">
    <property type="entry name" value="FERM, ARHGEF AND PLECKSTRIN DOMAIN-CONTAINING PROTEIN 1"/>
    <property type="match status" value="1"/>
</dbReference>
<name>A0AAV9RYD1_9TELE</name>
<feature type="domain" description="FERM" evidence="22">
    <location>
        <begin position="43"/>
        <end position="323"/>
    </location>
</feature>
<dbReference type="InterPro" id="IPR018980">
    <property type="entry name" value="FERM_PH-like_C"/>
</dbReference>
<feature type="region of interest" description="Disordered" evidence="19">
    <location>
        <begin position="425"/>
        <end position="483"/>
    </location>
</feature>
<feature type="compositionally biased region" description="Polar residues" evidence="19">
    <location>
        <begin position="600"/>
        <end position="617"/>
    </location>
</feature>
<dbReference type="SMART" id="SM00325">
    <property type="entry name" value="RhoGEF"/>
    <property type="match status" value="1"/>
</dbReference>
<feature type="compositionally biased region" description="Basic and acidic residues" evidence="19">
    <location>
        <begin position="390"/>
        <end position="405"/>
    </location>
</feature>
<evidence type="ECO:0000256" key="13">
    <source>
        <dbReference type="ARBA" id="ARBA00023136"/>
    </source>
</evidence>
<dbReference type="InterPro" id="IPR029071">
    <property type="entry name" value="Ubiquitin-like_domsf"/>
</dbReference>
<dbReference type="Pfam" id="PF00373">
    <property type="entry name" value="FERM_M"/>
    <property type="match status" value="1"/>
</dbReference>
<dbReference type="PROSITE" id="PS00660">
    <property type="entry name" value="FERM_1"/>
    <property type="match status" value="1"/>
</dbReference>
<comment type="subcellular location">
    <subcellularLocation>
        <location evidence="2">Cell membrane</location>
        <topology evidence="2">Peripheral membrane protein</topology>
        <orientation evidence="2">Cytoplasmic side</orientation>
    </subcellularLocation>
    <subcellularLocation>
        <location evidence="1">Cell projection</location>
        <location evidence="1">Dendrite</location>
    </subcellularLocation>
    <subcellularLocation>
        <location evidence="5">Cell projection</location>
        <location evidence="5">Dendritic spine</location>
    </subcellularLocation>
    <subcellularLocation>
        <location evidence="3">Cell projection</location>
        <location evidence="3">Filopodium</location>
    </subcellularLocation>
    <subcellularLocation>
        <location evidence="4">Cytoplasm</location>
        <location evidence="4">Cytosol</location>
    </subcellularLocation>
    <subcellularLocation>
        <location evidence="15">Synapse</location>
        <location evidence="15">Synaptosome</location>
    </subcellularLocation>
</comment>
<dbReference type="InterPro" id="IPR041788">
    <property type="entry name" value="FARP1/FARP2/FRMD7_FERM_C"/>
</dbReference>
<dbReference type="CDD" id="cd14473">
    <property type="entry name" value="FERM_B-lobe"/>
    <property type="match status" value="1"/>
</dbReference>
<dbReference type="InterPro" id="IPR011993">
    <property type="entry name" value="PH-like_dom_sf"/>
</dbReference>
<dbReference type="PROSITE" id="PS50057">
    <property type="entry name" value="FERM_3"/>
    <property type="match status" value="1"/>
</dbReference>
<evidence type="ECO:0000256" key="8">
    <source>
        <dbReference type="ARBA" id="ARBA00022490"/>
    </source>
</evidence>
<feature type="region of interest" description="Disordered" evidence="19">
    <location>
        <begin position="1"/>
        <end position="41"/>
    </location>
</feature>
<dbReference type="InterPro" id="IPR051835">
    <property type="entry name" value="RAC1-GEF"/>
</dbReference>
<dbReference type="InterPro" id="IPR019748">
    <property type="entry name" value="FERM_central"/>
</dbReference>
<feature type="region of interest" description="Disordered" evidence="19">
    <location>
        <begin position="702"/>
        <end position="742"/>
    </location>
</feature>
<organism evidence="23 24">
    <name type="scientific">Crenichthys baileyi</name>
    <name type="common">White River springfish</name>
    <dbReference type="NCBI Taxonomy" id="28760"/>
    <lineage>
        <taxon>Eukaryota</taxon>
        <taxon>Metazoa</taxon>
        <taxon>Chordata</taxon>
        <taxon>Craniata</taxon>
        <taxon>Vertebrata</taxon>
        <taxon>Euteleostomi</taxon>
        <taxon>Actinopterygii</taxon>
        <taxon>Neopterygii</taxon>
        <taxon>Teleostei</taxon>
        <taxon>Neoteleostei</taxon>
        <taxon>Acanthomorphata</taxon>
        <taxon>Ovalentaria</taxon>
        <taxon>Atherinomorphae</taxon>
        <taxon>Cyprinodontiformes</taxon>
        <taxon>Goodeidae</taxon>
        <taxon>Crenichthys</taxon>
    </lineage>
</organism>
<dbReference type="GO" id="GO:0030175">
    <property type="term" value="C:filopodium"/>
    <property type="evidence" value="ECO:0007669"/>
    <property type="project" value="UniProtKB-SubCell"/>
</dbReference>
<dbReference type="SMART" id="SM00295">
    <property type="entry name" value="B41"/>
    <property type="match status" value="1"/>
</dbReference>
<evidence type="ECO:0000256" key="5">
    <source>
        <dbReference type="ARBA" id="ARBA00004552"/>
    </source>
</evidence>
<dbReference type="PRINTS" id="PR00661">
    <property type="entry name" value="ERMFAMILY"/>
</dbReference>
<dbReference type="Gene3D" id="3.10.20.90">
    <property type="entry name" value="Phosphatidylinositol 3-kinase Catalytic Subunit, Chain A, domain 1"/>
    <property type="match status" value="1"/>
</dbReference>
<evidence type="ECO:0000259" key="21">
    <source>
        <dbReference type="PROSITE" id="PS50010"/>
    </source>
</evidence>